<dbReference type="InterPro" id="IPR009100">
    <property type="entry name" value="AcylCoA_DH/oxidase_NM_dom_sf"/>
</dbReference>
<evidence type="ECO:0000313" key="2">
    <source>
        <dbReference type="EMBL" id="TWU41314.1"/>
    </source>
</evidence>
<dbReference type="GO" id="GO:0003995">
    <property type="term" value="F:acyl-CoA dehydrogenase activity"/>
    <property type="evidence" value="ECO:0007669"/>
    <property type="project" value="TreeGrafter"/>
</dbReference>
<dbReference type="InterPro" id="IPR037069">
    <property type="entry name" value="AcylCoA_DH/ox_N_sf"/>
</dbReference>
<dbReference type="PANTHER" id="PTHR43884">
    <property type="entry name" value="ACYL-COA DEHYDROGENASE"/>
    <property type="match status" value="1"/>
</dbReference>
<proteinExistence type="predicted"/>
<gene>
    <name evidence="2" type="primary">acd_1</name>
    <name evidence="2" type="ORF">Q31b_27530</name>
</gene>
<comment type="caution">
    <text evidence="2">The sequence shown here is derived from an EMBL/GenBank/DDBJ whole genome shotgun (WGS) entry which is preliminary data.</text>
</comment>
<organism evidence="2 3">
    <name type="scientific">Novipirellula aureliae</name>
    <dbReference type="NCBI Taxonomy" id="2527966"/>
    <lineage>
        <taxon>Bacteria</taxon>
        <taxon>Pseudomonadati</taxon>
        <taxon>Planctomycetota</taxon>
        <taxon>Planctomycetia</taxon>
        <taxon>Pirellulales</taxon>
        <taxon>Pirellulaceae</taxon>
        <taxon>Novipirellula</taxon>
    </lineage>
</organism>
<dbReference type="AlphaFoldDB" id="A0A5C6DYL3"/>
<dbReference type="Gene3D" id="2.40.110.10">
    <property type="entry name" value="Butyryl-CoA Dehydrogenase, subunit A, domain 2"/>
    <property type="match status" value="1"/>
</dbReference>
<name>A0A5C6DYL3_9BACT</name>
<protein>
    <submittedName>
        <fullName evidence="2">Glutaryl-CoA dehydrogenase</fullName>
        <ecNumber evidence="2">1.3.99.32</ecNumber>
    </submittedName>
</protein>
<sequence length="359" mass="38462">MTAVRPVFSLDDHAMDELCGQLSAAAQRWKNVGDWPAESLAACANAGVIRWFMPSQWGGLGWNEVDQTNGYLRLSEVDLTTTFIITQLMGAVRRIAGSENQQPADRWLKKLISGEAFATVGVSHLTTSRQHLVKPVLRAEKTKDGFCLDGMAPWVTGAPHADVYVVGATMDDGQQILAAIPRSATGVNPHSGAELMALTASCTDRLEFDRVMIDESMLLAGPVENVMKSGTGGSTGGLQTSTLAVGLTRAAVDYLVREAEQRKDLKAAATELQSSLRSLEAELLRAVGGDANCDVADIRGRANRLVLNSTQAALMAAKGAGYLSGHPVNRWCREALFFLVWSCPRPIADAHLCELAGIA</sequence>
<dbReference type="OrthoDB" id="248779at2"/>
<dbReference type="GO" id="GO:0050660">
    <property type="term" value="F:flavin adenine dinucleotide binding"/>
    <property type="evidence" value="ECO:0007669"/>
    <property type="project" value="InterPro"/>
</dbReference>
<dbReference type="Proteomes" id="UP000315471">
    <property type="component" value="Unassembled WGS sequence"/>
</dbReference>
<keyword evidence="3" id="KW-1185">Reference proteome</keyword>
<evidence type="ECO:0000259" key="1">
    <source>
        <dbReference type="Pfam" id="PF02771"/>
    </source>
</evidence>
<keyword evidence="2" id="KW-0560">Oxidoreductase</keyword>
<dbReference type="InterPro" id="IPR013786">
    <property type="entry name" value="AcylCoA_DH/ox_N"/>
</dbReference>
<evidence type="ECO:0000313" key="3">
    <source>
        <dbReference type="Proteomes" id="UP000315471"/>
    </source>
</evidence>
<dbReference type="SUPFAM" id="SSF56645">
    <property type="entry name" value="Acyl-CoA dehydrogenase NM domain-like"/>
    <property type="match status" value="1"/>
</dbReference>
<dbReference type="EC" id="1.3.99.32" evidence="2"/>
<accession>A0A5C6DYL3</accession>
<dbReference type="Gene3D" id="1.10.540.10">
    <property type="entry name" value="Acyl-CoA dehydrogenase/oxidase, N-terminal domain"/>
    <property type="match status" value="1"/>
</dbReference>
<reference evidence="2 3" key="1">
    <citation type="submission" date="2019-02" db="EMBL/GenBank/DDBJ databases">
        <title>Deep-cultivation of Planctomycetes and their phenomic and genomic characterization uncovers novel biology.</title>
        <authorList>
            <person name="Wiegand S."/>
            <person name="Jogler M."/>
            <person name="Boedeker C."/>
            <person name="Pinto D."/>
            <person name="Vollmers J."/>
            <person name="Rivas-Marin E."/>
            <person name="Kohn T."/>
            <person name="Peeters S.H."/>
            <person name="Heuer A."/>
            <person name="Rast P."/>
            <person name="Oberbeckmann S."/>
            <person name="Bunk B."/>
            <person name="Jeske O."/>
            <person name="Meyerdierks A."/>
            <person name="Storesund J.E."/>
            <person name="Kallscheuer N."/>
            <person name="Luecker S."/>
            <person name="Lage O.M."/>
            <person name="Pohl T."/>
            <person name="Merkel B.J."/>
            <person name="Hornburger P."/>
            <person name="Mueller R.-W."/>
            <person name="Bruemmer F."/>
            <person name="Labrenz M."/>
            <person name="Spormann A.M."/>
            <person name="Op Den Camp H."/>
            <person name="Overmann J."/>
            <person name="Amann R."/>
            <person name="Jetten M.S.M."/>
            <person name="Mascher T."/>
            <person name="Medema M.H."/>
            <person name="Devos D.P."/>
            <person name="Kaster A.-K."/>
            <person name="Ovreas L."/>
            <person name="Rohde M."/>
            <person name="Galperin M.Y."/>
            <person name="Jogler C."/>
        </authorList>
    </citation>
    <scope>NUCLEOTIDE SEQUENCE [LARGE SCALE GENOMIC DNA]</scope>
    <source>
        <strain evidence="2 3">Q31b</strain>
    </source>
</reference>
<dbReference type="Pfam" id="PF02771">
    <property type="entry name" value="Acyl-CoA_dh_N"/>
    <property type="match status" value="1"/>
</dbReference>
<dbReference type="InterPro" id="IPR046373">
    <property type="entry name" value="Acyl-CoA_Oxase/DH_mid-dom_sf"/>
</dbReference>
<feature type="domain" description="Acyl-CoA dehydrogenase/oxidase N-terminal" evidence="1">
    <location>
        <begin position="21"/>
        <end position="115"/>
    </location>
</feature>
<dbReference type="PANTHER" id="PTHR43884:SF12">
    <property type="entry name" value="ISOVALERYL-COA DEHYDROGENASE, MITOCHONDRIAL-RELATED"/>
    <property type="match status" value="1"/>
</dbReference>
<dbReference type="EMBL" id="SJPY01000004">
    <property type="protein sequence ID" value="TWU41314.1"/>
    <property type="molecule type" value="Genomic_DNA"/>
</dbReference>